<feature type="transmembrane region" description="Helical" evidence="1">
    <location>
        <begin position="150"/>
        <end position="172"/>
    </location>
</feature>
<dbReference type="RefSeq" id="WP_132707625.1">
    <property type="nucleotide sequence ID" value="NZ_JACIGF010000002.1"/>
</dbReference>
<sequence>MSHTTHIFFHVVLFGLWLGPYAALLVLIGRLRLIGDQPQAVETLLKSVRLIERVPRTAFILMLPMGLQLSHNLGYIAFSTGNTLGVWVVALVWLAIDWRGARQSFGPAAQAARVVFRVLASGFGAVVGGAGLLSLVTGGPIALPWLAGKFTLFGLALVIMILIDLAVAQFYPRQQGKEAKAGVPSDPALIAKAASQAGTGIVALLVVLAAAAWMGVVKPFA</sequence>
<feature type="transmembrane region" description="Helical" evidence="1">
    <location>
        <begin position="114"/>
        <end position="138"/>
    </location>
</feature>
<protein>
    <submittedName>
        <fullName evidence="2">Uncharacterized protein</fullName>
    </submittedName>
</protein>
<evidence type="ECO:0000256" key="1">
    <source>
        <dbReference type="SAM" id="Phobius"/>
    </source>
</evidence>
<proteinExistence type="predicted"/>
<keyword evidence="1" id="KW-0812">Transmembrane</keyword>
<organism evidence="2 3">
    <name type="scientific">Rhodothalassium salexigens DSM 2132</name>
    <dbReference type="NCBI Taxonomy" id="1188247"/>
    <lineage>
        <taxon>Bacteria</taxon>
        <taxon>Pseudomonadati</taxon>
        <taxon>Pseudomonadota</taxon>
        <taxon>Alphaproteobacteria</taxon>
        <taxon>Rhodothalassiales</taxon>
        <taxon>Rhodothalassiaceae</taxon>
        <taxon>Rhodothalassium</taxon>
    </lineage>
</organism>
<keyword evidence="1" id="KW-0472">Membrane</keyword>
<keyword evidence="3" id="KW-1185">Reference proteome</keyword>
<feature type="transmembrane region" description="Helical" evidence="1">
    <location>
        <begin position="73"/>
        <end position="94"/>
    </location>
</feature>
<name>A0A4R2PSP3_RHOSA</name>
<evidence type="ECO:0000313" key="2">
    <source>
        <dbReference type="EMBL" id="TCP37978.1"/>
    </source>
</evidence>
<feature type="transmembrane region" description="Helical" evidence="1">
    <location>
        <begin position="193"/>
        <end position="216"/>
    </location>
</feature>
<dbReference type="Proteomes" id="UP000295399">
    <property type="component" value="Unassembled WGS sequence"/>
</dbReference>
<comment type="caution">
    <text evidence="2">The sequence shown here is derived from an EMBL/GenBank/DDBJ whole genome shotgun (WGS) entry which is preliminary data.</text>
</comment>
<feature type="transmembrane region" description="Helical" evidence="1">
    <location>
        <begin position="6"/>
        <end position="29"/>
    </location>
</feature>
<dbReference type="OrthoDB" id="3781906at2"/>
<accession>A0A4R2PSP3</accession>
<dbReference type="AlphaFoldDB" id="A0A4R2PSP3"/>
<gene>
    <name evidence="2" type="ORF">EV659_102389</name>
</gene>
<evidence type="ECO:0000313" key="3">
    <source>
        <dbReference type="Proteomes" id="UP000295399"/>
    </source>
</evidence>
<reference evidence="2 3" key="1">
    <citation type="submission" date="2019-03" db="EMBL/GenBank/DDBJ databases">
        <title>Genomic Encyclopedia of Type Strains, Phase IV (KMG-IV): sequencing the most valuable type-strain genomes for metagenomic binning, comparative biology and taxonomic classification.</title>
        <authorList>
            <person name="Goeker M."/>
        </authorList>
    </citation>
    <scope>NUCLEOTIDE SEQUENCE [LARGE SCALE GENOMIC DNA]</scope>
    <source>
        <strain evidence="2 3">DSM 2132</strain>
    </source>
</reference>
<dbReference type="InParanoid" id="A0A4R2PSP3"/>
<keyword evidence="1" id="KW-1133">Transmembrane helix</keyword>
<dbReference type="EMBL" id="SLXO01000002">
    <property type="protein sequence ID" value="TCP37978.1"/>
    <property type="molecule type" value="Genomic_DNA"/>
</dbReference>